<dbReference type="Proteomes" id="UP000199086">
    <property type="component" value="Unassembled WGS sequence"/>
</dbReference>
<sequence>MSAVDEYLAQFEDEQRTRLMEMRAIVRAAAPRARETGSSRMPTLQLKDRDLVQYAAFGQHLAFYPGRETLAAFEDDLAGWKHSGSSVQFPLDQPLPAELVTAMTRHAEALLRAALTG</sequence>
<dbReference type="AlphaFoldDB" id="A0A1G6GH41"/>
<dbReference type="InterPro" id="IPR014922">
    <property type="entry name" value="YdhG-like"/>
</dbReference>
<dbReference type="EMBL" id="FMYF01000003">
    <property type="protein sequence ID" value="SDB81143.1"/>
    <property type="molecule type" value="Genomic_DNA"/>
</dbReference>
<protein>
    <submittedName>
        <fullName evidence="2">Ribonuclease Z</fullName>
    </submittedName>
</protein>
<reference evidence="2 3" key="1">
    <citation type="submission" date="2016-06" db="EMBL/GenBank/DDBJ databases">
        <authorList>
            <person name="Olsen C.W."/>
            <person name="Carey S."/>
            <person name="Hinshaw L."/>
            <person name="Karasin A.I."/>
        </authorList>
    </citation>
    <scope>NUCLEOTIDE SEQUENCE [LARGE SCALE GENOMIC DNA]</scope>
    <source>
        <strain evidence="2 3">LZ-22</strain>
    </source>
</reference>
<dbReference type="STRING" id="1577474.GA0111570_103220"/>
<accession>A0A1G6GH41</accession>
<evidence type="ECO:0000313" key="2">
    <source>
        <dbReference type="EMBL" id="SDB81143.1"/>
    </source>
</evidence>
<dbReference type="Gene3D" id="3.90.1150.200">
    <property type="match status" value="1"/>
</dbReference>
<organism evidence="2 3">
    <name type="scientific">Raineyella antarctica</name>
    <dbReference type="NCBI Taxonomy" id="1577474"/>
    <lineage>
        <taxon>Bacteria</taxon>
        <taxon>Bacillati</taxon>
        <taxon>Actinomycetota</taxon>
        <taxon>Actinomycetes</taxon>
        <taxon>Propionibacteriales</taxon>
        <taxon>Propionibacteriaceae</taxon>
        <taxon>Raineyella</taxon>
    </lineage>
</organism>
<feature type="domain" description="YdhG-like" evidence="1">
    <location>
        <begin position="15"/>
        <end position="107"/>
    </location>
</feature>
<dbReference type="SUPFAM" id="SSF159888">
    <property type="entry name" value="YdhG-like"/>
    <property type="match status" value="1"/>
</dbReference>
<dbReference type="Pfam" id="PF08818">
    <property type="entry name" value="DUF1801"/>
    <property type="match status" value="1"/>
</dbReference>
<gene>
    <name evidence="2" type="ORF">GA0111570_103220</name>
</gene>
<keyword evidence="3" id="KW-1185">Reference proteome</keyword>
<evidence type="ECO:0000313" key="3">
    <source>
        <dbReference type="Proteomes" id="UP000199086"/>
    </source>
</evidence>
<proteinExistence type="predicted"/>
<evidence type="ECO:0000259" key="1">
    <source>
        <dbReference type="Pfam" id="PF08818"/>
    </source>
</evidence>
<dbReference type="OrthoDB" id="3236524at2"/>
<dbReference type="RefSeq" id="WP_092607748.1">
    <property type="nucleotide sequence ID" value="NZ_FMYF01000003.1"/>
</dbReference>
<name>A0A1G6GH41_9ACTN</name>